<dbReference type="InterPro" id="IPR001296">
    <property type="entry name" value="Glyco_trans_1"/>
</dbReference>
<proteinExistence type="predicted"/>
<protein>
    <submittedName>
        <fullName evidence="2">Glycosyltransferase family 4 protein</fullName>
        <ecNumber evidence="2">2.4.-.-</ecNumber>
    </submittedName>
</protein>
<dbReference type="PANTHER" id="PTHR45947:SF3">
    <property type="entry name" value="SULFOQUINOVOSYL TRANSFERASE SQD2"/>
    <property type="match status" value="1"/>
</dbReference>
<dbReference type="GO" id="GO:0016757">
    <property type="term" value="F:glycosyltransferase activity"/>
    <property type="evidence" value="ECO:0007669"/>
    <property type="project" value="UniProtKB-KW"/>
</dbReference>
<evidence type="ECO:0000259" key="1">
    <source>
        <dbReference type="Pfam" id="PF00534"/>
    </source>
</evidence>
<dbReference type="RefSeq" id="WP_379660984.1">
    <property type="nucleotide sequence ID" value="NZ_JBHUDG010000002.1"/>
</dbReference>
<dbReference type="Gene3D" id="3.40.50.2000">
    <property type="entry name" value="Glycogen Phosphorylase B"/>
    <property type="match status" value="2"/>
</dbReference>
<dbReference type="PANTHER" id="PTHR45947">
    <property type="entry name" value="SULFOQUINOVOSYL TRANSFERASE SQD2"/>
    <property type="match status" value="1"/>
</dbReference>
<dbReference type="InterPro" id="IPR050194">
    <property type="entry name" value="Glycosyltransferase_grp1"/>
</dbReference>
<dbReference type="Pfam" id="PF00534">
    <property type="entry name" value="Glycos_transf_1"/>
    <property type="match status" value="1"/>
</dbReference>
<comment type="caution">
    <text evidence="2">The sequence shown here is derived from an EMBL/GenBank/DDBJ whole genome shotgun (WGS) entry which is preliminary data.</text>
</comment>
<feature type="domain" description="Glycosyl transferase family 1" evidence="1">
    <location>
        <begin position="199"/>
        <end position="389"/>
    </location>
</feature>
<accession>A0ABW4I7A4</accession>
<dbReference type="CDD" id="cd03801">
    <property type="entry name" value="GT4_PimA-like"/>
    <property type="match status" value="1"/>
</dbReference>
<dbReference type="SUPFAM" id="SSF53756">
    <property type="entry name" value="UDP-Glycosyltransferase/glycogen phosphorylase"/>
    <property type="match status" value="1"/>
</dbReference>
<keyword evidence="2" id="KW-0808">Transferase</keyword>
<sequence length="406" mass="46160">MNKLAIISTHPIQYYAPVYKLLATECTIKVFYTWGTAALKPKHDPGFGQTIAWDIPLLEGYEYEFLDNKAKNPGSHHRKGIINSGIIQRIEEFAPDTLLVYGYAYHSHFKAMQYFKDKIPVWFRGDSTLLDHGGALKSILKSIYLKWVYQYVDKAFYVGNNNKAYFKKYGLKEEQLVFAPHAIDNNRFGENRNEEALQLRKQLGVLPDDSLILFAGKLEPKKNPELLIEAFIQLVKKNETDFSTKFEMTNRKVHLLFVGNGVLEKSLMLKAKNFNDEIASSLAMTNRVHFIDFQNQSQMPVVYQACNIFCLPSQGPGETWGLAINEAMAAGKAILASDKVGCAADLVQNEVNGFIFKSGDQVDLQEKLKCLLKTNLVEYGKSSKKIIENWSFEKQIKALTKELKKC</sequence>
<evidence type="ECO:0000313" key="3">
    <source>
        <dbReference type="Proteomes" id="UP001597118"/>
    </source>
</evidence>
<name>A0ABW4I7A4_9SPHI</name>
<evidence type="ECO:0000313" key="2">
    <source>
        <dbReference type="EMBL" id="MFD1628600.1"/>
    </source>
</evidence>
<keyword evidence="3" id="KW-1185">Reference proteome</keyword>
<gene>
    <name evidence="2" type="ORF">ACFSAH_01860</name>
</gene>
<dbReference type="EC" id="2.4.-.-" evidence="2"/>
<organism evidence="2 3">
    <name type="scientific">Pseudopedobacter beijingensis</name>
    <dbReference type="NCBI Taxonomy" id="1207056"/>
    <lineage>
        <taxon>Bacteria</taxon>
        <taxon>Pseudomonadati</taxon>
        <taxon>Bacteroidota</taxon>
        <taxon>Sphingobacteriia</taxon>
        <taxon>Sphingobacteriales</taxon>
        <taxon>Sphingobacteriaceae</taxon>
        <taxon>Pseudopedobacter</taxon>
    </lineage>
</organism>
<reference evidence="3" key="1">
    <citation type="journal article" date="2019" name="Int. J. Syst. Evol. Microbiol.">
        <title>The Global Catalogue of Microorganisms (GCM) 10K type strain sequencing project: providing services to taxonomists for standard genome sequencing and annotation.</title>
        <authorList>
            <consortium name="The Broad Institute Genomics Platform"/>
            <consortium name="The Broad Institute Genome Sequencing Center for Infectious Disease"/>
            <person name="Wu L."/>
            <person name="Ma J."/>
        </authorList>
    </citation>
    <scope>NUCLEOTIDE SEQUENCE [LARGE SCALE GENOMIC DNA]</scope>
    <source>
        <strain evidence="3">CCUG 53762</strain>
    </source>
</reference>
<dbReference type="EMBL" id="JBHUDG010000002">
    <property type="protein sequence ID" value="MFD1628600.1"/>
    <property type="molecule type" value="Genomic_DNA"/>
</dbReference>
<keyword evidence="2" id="KW-0328">Glycosyltransferase</keyword>
<dbReference type="Proteomes" id="UP001597118">
    <property type="component" value="Unassembled WGS sequence"/>
</dbReference>